<gene>
    <name evidence="1" type="ORF">ERS852511_04771</name>
</gene>
<sequence>MFKFYYIELPEQCNKTKIPPPFLPRKATEPGYHLNF</sequence>
<protein>
    <submittedName>
        <fullName evidence="1">Uncharacterized protein</fullName>
    </submittedName>
</protein>
<organism evidence="1 2">
    <name type="scientific">Bacteroides thetaiotaomicron</name>
    <dbReference type="NCBI Taxonomy" id="818"/>
    <lineage>
        <taxon>Bacteria</taxon>
        <taxon>Pseudomonadati</taxon>
        <taxon>Bacteroidota</taxon>
        <taxon>Bacteroidia</taxon>
        <taxon>Bacteroidales</taxon>
        <taxon>Bacteroidaceae</taxon>
        <taxon>Bacteroides</taxon>
    </lineage>
</organism>
<evidence type="ECO:0000313" key="2">
    <source>
        <dbReference type="Proteomes" id="UP000095576"/>
    </source>
</evidence>
<name>A0A173UEM7_BACT4</name>
<reference evidence="1 2" key="1">
    <citation type="submission" date="2015-09" db="EMBL/GenBank/DDBJ databases">
        <authorList>
            <consortium name="Pathogen Informatics"/>
        </authorList>
    </citation>
    <scope>NUCLEOTIDE SEQUENCE [LARGE SCALE GENOMIC DNA]</scope>
    <source>
        <strain evidence="1 2">2789STDY5834899</strain>
    </source>
</reference>
<accession>A0A173UEM7</accession>
<dbReference type="Proteomes" id="UP000095576">
    <property type="component" value="Unassembled WGS sequence"/>
</dbReference>
<dbReference type="AlphaFoldDB" id="A0A173UEM7"/>
<evidence type="ECO:0000313" key="1">
    <source>
        <dbReference type="EMBL" id="CUQ20974.1"/>
    </source>
</evidence>
<proteinExistence type="predicted"/>
<dbReference type="EMBL" id="CZAP01000031">
    <property type="protein sequence ID" value="CUQ20974.1"/>
    <property type="molecule type" value="Genomic_DNA"/>
</dbReference>